<reference evidence="1 2" key="1">
    <citation type="submission" date="2018-12" db="EMBL/GenBank/DDBJ databases">
        <title>Genome Sequence of Candidatus Viridilinea halotolerans isolated from saline sulfide-rich spring.</title>
        <authorList>
            <person name="Grouzdev D.S."/>
            <person name="Burganskaya E.I."/>
            <person name="Krutkina M.S."/>
            <person name="Sukhacheva M.V."/>
            <person name="Gorlenko V.M."/>
        </authorList>
    </citation>
    <scope>NUCLEOTIDE SEQUENCE [LARGE SCALE GENOMIC DNA]</scope>
    <source>
        <strain evidence="1">Chok-6</strain>
    </source>
</reference>
<dbReference type="Proteomes" id="UP000280307">
    <property type="component" value="Unassembled WGS sequence"/>
</dbReference>
<dbReference type="InterPro" id="IPR025132">
    <property type="entry name" value="DUF4058"/>
</dbReference>
<dbReference type="AlphaFoldDB" id="A0A426TWP1"/>
<proteinExistence type="predicted"/>
<comment type="caution">
    <text evidence="1">The sequence shown here is derived from an EMBL/GenBank/DDBJ whole genome shotgun (WGS) entry which is preliminary data.</text>
</comment>
<sequence length="260" mass="28727">MDFPFAGMNPYLEAPKLWPDVHHRLITAISDQLEARLGPHYTTAITPYVSLECADFTPVRVAVVPDVAIFEAAQEYVATQAPIAPAPLTGVAPLLVPMRYARLEIVTLDDGALVTAIEVLSPANKRPGPDGADAYEKKRQALFHAPAHLLEIDLLRAGRRPLVQADLPPTPGFIYLSRAAHRPRIEIWPVTWHEPLSIVPVPLRHPDPDVPLDLNACLRQIYASARYGRRIDYGASPPPPDLTPAETAWLDEHLRAKGLR</sequence>
<dbReference type="EMBL" id="RSAS01000567">
    <property type="protein sequence ID" value="RRR69978.1"/>
    <property type="molecule type" value="Genomic_DNA"/>
</dbReference>
<dbReference type="Pfam" id="PF13267">
    <property type="entry name" value="DUF4058"/>
    <property type="match status" value="1"/>
</dbReference>
<accession>A0A426TWP1</accession>
<name>A0A426TWP1_9CHLR</name>
<protein>
    <submittedName>
        <fullName evidence="1">DUF4058 family protein</fullName>
    </submittedName>
</protein>
<gene>
    <name evidence="1" type="ORF">EI684_14205</name>
</gene>
<evidence type="ECO:0000313" key="2">
    <source>
        <dbReference type="Proteomes" id="UP000280307"/>
    </source>
</evidence>
<evidence type="ECO:0000313" key="1">
    <source>
        <dbReference type="EMBL" id="RRR69978.1"/>
    </source>
</evidence>
<organism evidence="1 2">
    <name type="scientific">Candidatus Viridilinea halotolerans</name>
    <dbReference type="NCBI Taxonomy" id="2491704"/>
    <lineage>
        <taxon>Bacteria</taxon>
        <taxon>Bacillati</taxon>
        <taxon>Chloroflexota</taxon>
        <taxon>Chloroflexia</taxon>
        <taxon>Chloroflexales</taxon>
        <taxon>Chloroflexineae</taxon>
        <taxon>Oscillochloridaceae</taxon>
        <taxon>Candidatus Viridilinea</taxon>
    </lineage>
</organism>